<accession>A0A0J8GFQ4</accession>
<dbReference type="InterPro" id="IPR050570">
    <property type="entry name" value="Cell_wall_metabolism_enzyme"/>
</dbReference>
<name>A0A0J8GFQ4_9LIST</name>
<feature type="compositionally biased region" description="Low complexity" evidence="3">
    <location>
        <begin position="305"/>
        <end position="328"/>
    </location>
</feature>
<dbReference type="GO" id="GO:0004222">
    <property type="term" value="F:metalloendopeptidase activity"/>
    <property type="evidence" value="ECO:0007669"/>
    <property type="project" value="TreeGrafter"/>
</dbReference>
<evidence type="ECO:0000256" key="1">
    <source>
        <dbReference type="ARBA" id="ARBA00022729"/>
    </source>
</evidence>
<proteinExistence type="predicted"/>
<evidence type="ECO:0000313" key="7">
    <source>
        <dbReference type="EMBL" id="KMT59854.1"/>
    </source>
</evidence>
<dbReference type="PANTHER" id="PTHR21666">
    <property type="entry name" value="PEPTIDASE-RELATED"/>
    <property type="match status" value="1"/>
</dbReference>
<evidence type="ECO:0000259" key="6">
    <source>
        <dbReference type="Pfam" id="PF24568"/>
    </source>
</evidence>
<feature type="region of interest" description="Disordered" evidence="3">
    <location>
        <begin position="33"/>
        <end position="66"/>
    </location>
</feature>
<evidence type="ECO:0000256" key="4">
    <source>
        <dbReference type="SAM" id="SignalP"/>
    </source>
</evidence>
<sequence>MKKKLVSGVLAFTTVALLTQPVNVLANDIGGMESQKKKIQEQRSSVENSLGQKNSEMEHLETESQNVATSLAQVSKQIKATNKKLEEEQIKIIIEQKKAKQLKSEIADLKDEIKQRKGVLDKRARAIQTNGNGQGYLNVLLQAEDFSDFIGRANIVKQIVNADQEIMKKQKEDQALLKEKQDASLKKLTELNQLATQIAVTKNNLVSQKAEQDDLLLALATKKDKTNKEKAILETERANLSAEEQKVAANLTAAYAEEQRKKEEAAKKRLAEAKRQQALAAAEARAKTVARKAETTTRGNSVAKSEATAPVESAASSASSASAPSSSGSMFIKPAAGILTSGFSERTNPVTGQYESHKGQDISTGGTVPVSAAASGTVVFAGYGAPGSGYGGYGYVVEIDHGNGYQTLYAHMRAGSLNVVAGQRVMQGQNIGIMGSTGQSTGQHLHFEIHQNGVPINPAPYL</sequence>
<feature type="domain" description="M23ase beta-sheet core" evidence="5">
    <location>
        <begin position="356"/>
        <end position="458"/>
    </location>
</feature>
<dbReference type="Gene3D" id="2.70.70.10">
    <property type="entry name" value="Glucose Permease (Domain IIA)"/>
    <property type="match status" value="1"/>
</dbReference>
<feature type="domain" description="Peptidoglycan hydrolase PcsB coiled-coil" evidence="6">
    <location>
        <begin position="106"/>
        <end position="180"/>
    </location>
</feature>
<dbReference type="SUPFAM" id="SSF51261">
    <property type="entry name" value="Duplicated hybrid motif"/>
    <property type="match status" value="1"/>
</dbReference>
<dbReference type="EMBL" id="AZHO01000013">
    <property type="protein sequence ID" value="KMT59854.1"/>
    <property type="molecule type" value="Genomic_DNA"/>
</dbReference>
<dbReference type="Pfam" id="PF01551">
    <property type="entry name" value="Peptidase_M23"/>
    <property type="match status" value="1"/>
</dbReference>
<dbReference type="Pfam" id="PF24568">
    <property type="entry name" value="CC_PcsB"/>
    <property type="match status" value="1"/>
</dbReference>
<dbReference type="CDD" id="cd12797">
    <property type="entry name" value="M23_peptidase"/>
    <property type="match status" value="1"/>
</dbReference>
<protein>
    <submittedName>
        <fullName evidence="7">Uncharacterized protein</fullName>
    </submittedName>
</protein>
<feature type="signal peptide" evidence="4">
    <location>
        <begin position="1"/>
        <end position="26"/>
    </location>
</feature>
<keyword evidence="1 4" id="KW-0732">Signal</keyword>
<feature type="region of interest" description="Disordered" evidence="3">
    <location>
        <begin position="289"/>
        <end position="328"/>
    </location>
</feature>
<gene>
    <name evidence="7" type="ORF">X560_1567</name>
</gene>
<dbReference type="PATRIC" id="fig|1430899.3.peg.1328"/>
<evidence type="ECO:0000313" key="8">
    <source>
        <dbReference type="Proteomes" id="UP000052258"/>
    </source>
</evidence>
<dbReference type="Proteomes" id="UP000052258">
    <property type="component" value="Unassembled WGS sequence"/>
</dbReference>
<evidence type="ECO:0000259" key="5">
    <source>
        <dbReference type="Pfam" id="PF01551"/>
    </source>
</evidence>
<keyword evidence="8" id="KW-1185">Reference proteome</keyword>
<dbReference type="Gene3D" id="6.10.250.3150">
    <property type="match status" value="1"/>
</dbReference>
<keyword evidence="2" id="KW-0175">Coiled coil</keyword>
<evidence type="ECO:0000256" key="3">
    <source>
        <dbReference type="SAM" id="MobiDB-lite"/>
    </source>
</evidence>
<dbReference type="AlphaFoldDB" id="A0A0J8GFQ4"/>
<feature type="chain" id="PRO_5005298229" evidence="4">
    <location>
        <begin position="27"/>
        <end position="462"/>
    </location>
</feature>
<dbReference type="InterPro" id="IPR057309">
    <property type="entry name" value="PcsB_CC"/>
</dbReference>
<comment type="caution">
    <text evidence="7">The sequence shown here is derived from an EMBL/GenBank/DDBJ whole genome shotgun (WGS) entry which is preliminary data.</text>
</comment>
<feature type="coiled-coil region" evidence="2">
    <location>
        <begin position="152"/>
        <end position="283"/>
    </location>
</feature>
<dbReference type="InterPro" id="IPR011055">
    <property type="entry name" value="Dup_hybrid_motif"/>
</dbReference>
<feature type="compositionally biased region" description="Polar residues" evidence="3">
    <location>
        <begin position="42"/>
        <end position="54"/>
    </location>
</feature>
<reference evidence="7 8" key="1">
    <citation type="journal article" date="2015" name="Genome Biol. Evol.">
        <title>Comparative Genomics of Listeria Sensu Lato: Genus-Wide Differences in Evolutionary Dynamics and the Progressive Gain of Complex, Potentially Pathogenicity-Related Traits through Lateral Gene Transfer.</title>
        <authorList>
            <person name="Chiara M."/>
            <person name="Caruso M."/>
            <person name="D'Erchia A.M."/>
            <person name="Manzari C."/>
            <person name="Fraccalvieri R."/>
            <person name="Goffredo E."/>
            <person name="Latorre L."/>
            <person name="Miccolupo A."/>
            <person name="Padalino I."/>
            <person name="Santagada G."/>
            <person name="Chiocco D."/>
            <person name="Pesole G."/>
            <person name="Horner D.S."/>
            <person name="Parisi A."/>
        </authorList>
    </citation>
    <scope>NUCLEOTIDE SEQUENCE [LARGE SCALE GENOMIC DNA]</scope>
    <source>
        <strain evidence="7 8">1991</strain>
    </source>
</reference>
<dbReference type="RefSeq" id="WP_059140014.1">
    <property type="nucleotide sequence ID" value="NZ_KQ130614.1"/>
</dbReference>
<dbReference type="InterPro" id="IPR016047">
    <property type="entry name" value="M23ase_b-sheet_dom"/>
</dbReference>
<dbReference type="PANTHER" id="PTHR21666:SF270">
    <property type="entry name" value="MUREIN HYDROLASE ACTIVATOR ENVC"/>
    <property type="match status" value="1"/>
</dbReference>
<evidence type="ECO:0000256" key="2">
    <source>
        <dbReference type="SAM" id="Coils"/>
    </source>
</evidence>
<organism evidence="7 8">
    <name type="scientific">Listeria fleischmannii 1991</name>
    <dbReference type="NCBI Taxonomy" id="1430899"/>
    <lineage>
        <taxon>Bacteria</taxon>
        <taxon>Bacillati</taxon>
        <taxon>Bacillota</taxon>
        <taxon>Bacilli</taxon>
        <taxon>Bacillales</taxon>
        <taxon>Listeriaceae</taxon>
        <taxon>Listeria</taxon>
    </lineage>
</organism>